<dbReference type="GO" id="GO:0006281">
    <property type="term" value="P:DNA repair"/>
    <property type="evidence" value="ECO:0007669"/>
    <property type="project" value="InterPro"/>
</dbReference>
<dbReference type="Proteomes" id="UP000019460">
    <property type="component" value="Unassembled WGS sequence"/>
</dbReference>
<feature type="binding site" evidence="6">
    <location>
        <position position="153"/>
    </location>
    <ligand>
        <name>Mg(2+)</name>
        <dbReference type="ChEBI" id="CHEBI:18420"/>
        <label>1</label>
    </ligand>
</feature>
<evidence type="ECO:0000256" key="5">
    <source>
        <dbReference type="PIRSR" id="PIRSR604808-1"/>
    </source>
</evidence>
<evidence type="ECO:0000259" key="8">
    <source>
        <dbReference type="Pfam" id="PF03372"/>
    </source>
</evidence>
<dbReference type="GO" id="GO:0008311">
    <property type="term" value="F:double-stranded DNA 3'-5' DNA exonuclease activity"/>
    <property type="evidence" value="ECO:0007669"/>
    <property type="project" value="InterPro"/>
</dbReference>
<dbReference type="PANTHER" id="PTHR43250:SF2">
    <property type="entry name" value="EXODEOXYRIBONUCLEASE III"/>
    <property type="match status" value="1"/>
</dbReference>
<evidence type="ECO:0000256" key="6">
    <source>
        <dbReference type="PIRSR" id="PIRSR604808-2"/>
    </source>
</evidence>
<reference evidence="9 10" key="1">
    <citation type="submission" date="2012-11" db="EMBL/GenBank/DDBJ databases">
        <title>Genome assembly of Thiorhodococcus sp. AK35.</title>
        <authorList>
            <person name="Nupur N."/>
            <person name="Khatri I."/>
            <person name="Subramanian S."/>
            <person name="Pinnaka A."/>
        </authorList>
    </citation>
    <scope>NUCLEOTIDE SEQUENCE [LARGE SCALE GENOMIC DNA]</scope>
    <source>
        <strain evidence="9 10">AK35</strain>
    </source>
</reference>
<keyword evidence="3" id="KW-0378">Hydrolase</keyword>
<evidence type="ECO:0000256" key="4">
    <source>
        <dbReference type="ARBA" id="ARBA00022842"/>
    </source>
</evidence>
<dbReference type="InterPro" id="IPR020847">
    <property type="entry name" value="AP_endonuclease_F1_BS"/>
</dbReference>
<dbReference type="PROSITE" id="PS00726">
    <property type="entry name" value="AP_NUCLEASE_F1_1"/>
    <property type="match status" value="1"/>
</dbReference>
<dbReference type="NCBIfam" id="TIGR00633">
    <property type="entry name" value="xth"/>
    <property type="match status" value="1"/>
</dbReference>
<gene>
    <name evidence="9" type="ORF">D779_3883</name>
</gene>
<name>W9VB68_9GAMM</name>
<dbReference type="OrthoDB" id="9803914at2"/>
<dbReference type="NCBIfam" id="NF008733">
    <property type="entry name" value="PRK11756.1"/>
    <property type="match status" value="1"/>
</dbReference>
<accession>W9VB68</accession>
<dbReference type="STRING" id="1249627.D779_3883"/>
<feature type="binding site" evidence="6">
    <location>
        <position position="8"/>
    </location>
    <ligand>
        <name>Mg(2+)</name>
        <dbReference type="ChEBI" id="CHEBI:18420"/>
        <label>1</label>
    </ligand>
</feature>
<evidence type="ECO:0000313" key="10">
    <source>
        <dbReference type="Proteomes" id="UP000019460"/>
    </source>
</evidence>
<feature type="active site" description="Proton acceptor" evidence="5">
    <location>
        <position position="263"/>
    </location>
</feature>
<dbReference type="eggNOG" id="COG0708">
    <property type="taxonomic scope" value="Bacteria"/>
</dbReference>
<dbReference type="GO" id="GO:0003677">
    <property type="term" value="F:DNA binding"/>
    <property type="evidence" value="ECO:0007669"/>
    <property type="project" value="InterPro"/>
</dbReference>
<feature type="site" description="Important for catalytic activity" evidence="7">
    <location>
        <position position="233"/>
    </location>
</feature>
<keyword evidence="2 6" id="KW-0479">Metal-binding</keyword>
<comment type="similarity">
    <text evidence="1">Belongs to the DNA repair enzymes AP/ExoA family.</text>
</comment>
<organism evidence="9 10">
    <name type="scientific">Imhoffiella purpurea</name>
    <dbReference type="NCBI Taxonomy" id="1249627"/>
    <lineage>
        <taxon>Bacteria</taxon>
        <taxon>Pseudomonadati</taxon>
        <taxon>Pseudomonadota</taxon>
        <taxon>Gammaproteobacteria</taxon>
        <taxon>Chromatiales</taxon>
        <taxon>Chromatiaceae</taxon>
        <taxon>Imhoffiella</taxon>
    </lineage>
</organism>
<feature type="active site" evidence="5">
    <location>
        <position position="111"/>
    </location>
</feature>
<dbReference type="Pfam" id="PF03372">
    <property type="entry name" value="Exo_endo_phos"/>
    <property type="match status" value="1"/>
</dbReference>
<feature type="site" description="Transition state stabilizer" evidence="7">
    <location>
        <position position="155"/>
    </location>
</feature>
<dbReference type="GO" id="GO:0004519">
    <property type="term" value="F:endonuclease activity"/>
    <property type="evidence" value="ECO:0007669"/>
    <property type="project" value="InterPro"/>
</dbReference>
<keyword evidence="6" id="KW-0464">Manganese</keyword>
<keyword evidence="10" id="KW-1185">Reference proteome</keyword>
<comment type="cofactor">
    <cofactor evidence="6">
        <name>Mg(2+)</name>
        <dbReference type="ChEBI" id="CHEBI:18420"/>
    </cofactor>
    <cofactor evidence="6">
        <name>Mn(2+)</name>
        <dbReference type="ChEBI" id="CHEBI:29035"/>
    </cofactor>
    <text evidence="6">Probably binds two magnesium or manganese ions per subunit.</text>
</comment>
<evidence type="ECO:0000256" key="7">
    <source>
        <dbReference type="PIRSR" id="PIRSR604808-3"/>
    </source>
</evidence>
<dbReference type="RefSeq" id="WP_043757528.1">
    <property type="nucleotide sequence ID" value="NZ_AONC01000076.1"/>
</dbReference>
<dbReference type="InterPro" id="IPR036691">
    <property type="entry name" value="Endo/exonu/phosph_ase_sf"/>
</dbReference>
<dbReference type="GO" id="GO:0046872">
    <property type="term" value="F:metal ion binding"/>
    <property type="evidence" value="ECO:0007669"/>
    <property type="project" value="UniProtKB-KW"/>
</dbReference>
<feature type="domain" description="Endonuclease/exonuclease/phosphatase" evidence="8">
    <location>
        <begin position="5"/>
        <end position="263"/>
    </location>
</feature>
<dbReference type="EMBL" id="AONC01000076">
    <property type="protein sequence ID" value="EXJ13292.1"/>
    <property type="molecule type" value="Genomic_DNA"/>
</dbReference>
<protein>
    <submittedName>
        <fullName evidence="9">Exodeoxyribonuclease III</fullName>
    </submittedName>
</protein>
<evidence type="ECO:0000313" key="9">
    <source>
        <dbReference type="EMBL" id="EXJ13292.1"/>
    </source>
</evidence>
<feature type="binding site" evidence="6">
    <location>
        <position position="155"/>
    </location>
    <ligand>
        <name>Mg(2+)</name>
        <dbReference type="ChEBI" id="CHEBI:18420"/>
        <label>1</label>
    </ligand>
</feature>
<dbReference type="AlphaFoldDB" id="W9VB68"/>
<feature type="binding site" evidence="6">
    <location>
        <position position="262"/>
    </location>
    <ligand>
        <name>Mg(2+)</name>
        <dbReference type="ChEBI" id="CHEBI:18420"/>
        <label>1</label>
    </ligand>
</feature>
<feature type="active site" description="Proton donor/acceptor" evidence="5">
    <location>
        <position position="153"/>
    </location>
</feature>
<evidence type="ECO:0000256" key="1">
    <source>
        <dbReference type="ARBA" id="ARBA00007092"/>
    </source>
</evidence>
<keyword evidence="4 6" id="KW-0460">Magnesium</keyword>
<dbReference type="PROSITE" id="PS51435">
    <property type="entry name" value="AP_NUCLEASE_F1_4"/>
    <property type="match status" value="1"/>
</dbReference>
<feature type="site" description="Interaction with DNA substrate" evidence="7">
    <location>
        <position position="263"/>
    </location>
</feature>
<dbReference type="Gene3D" id="3.60.10.10">
    <property type="entry name" value="Endonuclease/exonuclease/phosphatase"/>
    <property type="match status" value="1"/>
</dbReference>
<evidence type="ECO:0000256" key="3">
    <source>
        <dbReference type="ARBA" id="ARBA00022801"/>
    </source>
</evidence>
<dbReference type="InterPro" id="IPR005135">
    <property type="entry name" value="Endo/exonuclease/phosphatase"/>
</dbReference>
<dbReference type="CDD" id="cd09086">
    <property type="entry name" value="ExoIII-like_AP-endo"/>
    <property type="match status" value="1"/>
</dbReference>
<feature type="binding site" evidence="6">
    <location>
        <position position="263"/>
    </location>
    <ligand>
        <name>Mg(2+)</name>
        <dbReference type="ChEBI" id="CHEBI:18420"/>
        <label>1</label>
    </ligand>
</feature>
<dbReference type="PANTHER" id="PTHR43250">
    <property type="entry name" value="EXODEOXYRIBONUCLEASE III"/>
    <property type="match status" value="1"/>
</dbReference>
<dbReference type="InterPro" id="IPR037493">
    <property type="entry name" value="ExoIII-like"/>
</dbReference>
<proteinExistence type="inferred from homology"/>
<dbReference type="PATRIC" id="fig|1249627.3.peg.3960"/>
<feature type="binding site" evidence="6">
    <location>
        <position position="35"/>
    </location>
    <ligand>
        <name>Mg(2+)</name>
        <dbReference type="ChEBI" id="CHEBI:18420"/>
        <label>1</label>
    </ligand>
</feature>
<sequence>MFKIVSFNINGIRARPHQIEALKASHDPDVVGIQESKVADEQFPLDWSRGLGYATHLHGQKAHYGVALLSKAEPLEVVKGLPGDPEDAQRRLISGRYALPGGEEIWVINGYFPQGESRAHPVKFPGKERFYAGLLEYLNRSFSPDRNLVLMGDMNVAPQDIDIGIGADNAKRWLRTGKCSFLPEEREWFQALADWGLFDAYRTVHPQDDAHFSWFDYRSRGFEREPRHGLRIDHLLITAPLRERLLDAGIDYEIRGMEKPSDHCPVWIRLDF</sequence>
<dbReference type="NCBIfam" id="TIGR00195">
    <property type="entry name" value="exoDNase_III"/>
    <property type="match status" value="1"/>
</dbReference>
<evidence type="ECO:0000256" key="2">
    <source>
        <dbReference type="ARBA" id="ARBA00022723"/>
    </source>
</evidence>
<dbReference type="SUPFAM" id="SSF56219">
    <property type="entry name" value="DNase I-like"/>
    <property type="match status" value="1"/>
</dbReference>
<comment type="caution">
    <text evidence="9">The sequence shown here is derived from an EMBL/GenBank/DDBJ whole genome shotgun (WGS) entry which is preliminary data.</text>
</comment>
<dbReference type="InterPro" id="IPR004808">
    <property type="entry name" value="AP_endonuc_1"/>
</dbReference>